<keyword evidence="1" id="KW-0472">Membrane</keyword>
<feature type="transmembrane region" description="Helical" evidence="1">
    <location>
        <begin position="20"/>
        <end position="40"/>
    </location>
</feature>
<evidence type="ECO:0000313" key="3">
    <source>
        <dbReference type="WBParaSite" id="Pan_g6905.t1"/>
    </source>
</evidence>
<keyword evidence="1" id="KW-1133">Transmembrane helix</keyword>
<dbReference type="AlphaFoldDB" id="A0A7E4W4F6"/>
<evidence type="ECO:0000256" key="1">
    <source>
        <dbReference type="SAM" id="Phobius"/>
    </source>
</evidence>
<reference evidence="2" key="1">
    <citation type="journal article" date="2013" name="Genetics">
        <title>The draft genome and transcriptome of Panagrellus redivivus are shaped by the harsh demands of a free-living lifestyle.</title>
        <authorList>
            <person name="Srinivasan J."/>
            <person name="Dillman A.R."/>
            <person name="Macchietto M.G."/>
            <person name="Heikkinen L."/>
            <person name="Lakso M."/>
            <person name="Fracchia K.M."/>
            <person name="Antoshechkin I."/>
            <person name="Mortazavi A."/>
            <person name="Wong G."/>
            <person name="Sternberg P.W."/>
        </authorList>
    </citation>
    <scope>NUCLEOTIDE SEQUENCE [LARGE SCALE GENOMIC DNA]</scope>
    <source>
        <strain evidence="2">MT8872</strain>
    </source>
</reference>
<name>A0A7E4W4F6_PANRE</name>
<accession>A0A7E4W4F6</accession>
<organism evidence="2 3">
    <name type="scientific">Panagrellus redivivus</name>
    <name type="common">Microworm</name>
    <dbReference type="NCBI Taxonomy" id="6233"/>
    <lineage>
        <taxon>Eukaryota</taxon>
        <taxon>Metazoa</taxon>
        <taxon>Ecdysozoa</taxon>
        <taxon>Nematoda</taxon>
        <taxon>Chromadorea</taxon>
        <taxon>Rhabditida</taxon>
        <taxon>Tylenchina</taxon>
        <taxon>Panagrolaimomorpha</taxon>
        <taxon>Panagrolaimoidea</taxon>
        <taxon>Panagrolaimidae</taxon>
        <taxon>Panagrellus</taxon>
    </lineage>
</organism>
<protein>
    <submittedName>
        <fullName evidence="3">Secreted protein</fullName>
    </submittedName>
</protein>
<dbReference type="Proteomes" id="UP000492821">
    <property type="component" value="Unassembled WGS sequence"/>
</dbReference>
<reference evidence="3" key="2">
    <citation type="submission" date="2020-10" db="UniProtKB">
        <authorList>
            <consortium name="WormBaseParasite"/>
        </authorList>
    </citation>
    <scope>IDENTIFICATION</scope>
</reference>
<proteinExistence type="predicted"/>
<dbReference type="WBParaSite" id="Pan_g6905.t1">
    <property type="protein sequence ID" value="Pan_g6905.t1"/>
    <property type="gene ID" value="Pan_g6905"/>
</dbReference>
<keyword evidence="2" id="KW-1185">Reference proteome</keyword>
<keyword evidence="1" id="KW-0812">Transmembrane</keyword>
<sequence length="116" mass="13039">MSLFRYRNPFSGTYDHKRSWWTTMLLFVAAPAMAILALFIPEVDRCRATTTRIRRRTTAMPCPSSTNSPAAVEHQEGRWKMPLPCSCEVIDIYSFAVLASTIETAESNAVPVLPQS</sequence>
<evidence type="ECO:0000313" key="2">
    <source>
        <dbReference type="Proteomes" id="UP000492821"/>
    </source>
</evidence>